<dbReference type="Pfam" id="PF01967">
    <property type="entry name" value="MoaC"/>
    <property type="match status" value="1"/>
</dbReference>
<organism evidence="5 6">
    <name type="scientific">Coprothermobacter proteolyticus (strain ATCC 35245 / DSM 5265 / OCM 4 / BT)</name>
    <dbReference type="NCBI Taxonomy" id="309798"/>
    <lineage>
        <taxon>Bacteria</taxon>
        <taxon>Pseudomonadati</taxon>
        <taxon>Coprothermobacterota</taxon>
        <taxon>Coprothermobacteria</taxon>
        <taxon>Coprothermobacterales</taxon>
        <taxon>Coprothermobacteraceae</taxon>
        <taxon>Coprothermobacter</taxon>
    </lineage>
</organism>
<dbReference type="AlphaFoldDB" id="B5Y838"/>
<name>B5Y838_COPPD</name>
<dbReference type="SUPFAM" id="SSF55040">
    <property type="entry name" value="Molybdenum cofactor biosynthesis protein C, MoaC"/>
    <property type="match status" value="1"/>
</dbReference>
<keyword evidence="2" id="KW-0501">Molybdenum cofactor biosynthesis</keyword>
<evidence type="ECO:0000313" key="6">
    <source>
        <dbReference type="Proteomes" id="UP000001732"/>
    </source>
</evidence>
<evidence type="ECO:0000313" key="5">
    <source>
        <dbReference type="EMBL" id="ACI17098.1"/>
    </source>
</evidence>
<evidence type="ECO:0000256" key="1">
    <source>
        <dbReference type="ARBA" id="ARBA00005046"/>
    </source>
</evidence>
<dbReference type="UniPathway" id="UPA00344"/>
<dbReference type="InterPro" id="IPR036522">
    <property type="entry name" value="MoaC_sf"/>
</dbReference>
<dbReference type="RefSeq" id="WP_012543750.1">
    <property type="nucleotide sequence ID" value="NC_011295.1"/>
</dbReference>
<gene>
    <name evidence="5" type="ordered locus">COPRO5265_0580</name>
</gene>
<dbReference type="OrthoDB" id="9794429at2"/>
<sequence>MQLTVTAQGTVAFRPDKFDLVSSEKLPKGPFLETARLAAFLAAKRDSFFGSRVFITHMEIKHHWGPSELSFTVRLVADGDDEKEIMRRAWFSAFVCCLTTYDMVKAVDPDAVIEDVGIVSINDEDLPEVDLSHADLSDFQDGYYCGFSPTLIVERGQIRSAFNAPWSNSNVRLRWLTAGKKFKGGFSGE</sequence>
<accession>B5Y838</accession>
<dbReference type="GO" id="GO:0006777">
    <property type="term" value="P:Mo-molybdopterin cofactor biosynthetic process"/>
    <property type="evidence" value="ECO:0007669"/>
    <property type="project" value="UniProtKB-KW"/>
</dbReference>
<dbReference type="Proteomes" id="UP000001732">
    <property type="component" value="Chromosome"/>
</dbReference>
<evidence type="ECO:0000256" key="3">
    <source>
        <dbReference type="ARBA" id="ARBA00055087"/>
    </source>
</evidence>
<dbReference type="InterPro" id="IPR002820">
    <property type="entry name" value="Mopterin_CF_biosynth-C_dom"/>
</dbReference>
<evidence type="ECO:0000256" key="2">
    <source>
        <dbReference type="ARBA" id="ARBA00023150"/>
    </source>
</evidence>
<keyword evidence="6" id="KW-1185">Reference proteome</keyword>
<dbReference type="EMBL" id="CP001145">
    <property type="protein sequence ID" value="ACI17098.1"/>
    <property type="molecule type" value="Genomic_DNA"/>
</dbReference>
<dbReference type="STRING" id="309798.COPRO5265_0580"/>
<feature type="domain" description="Molybdopterin cofactor biosynthesis C (MoaC)" evidence="4">
    <location>
        <begin position="4"/>
        <end position="120"/>
    </location>
</feature>
<evidence type="ECO:0000259" key="4">
    <source>
        <dbReference type="Pfam" id="PF01967"/>
    </source>
</evidence>
<protein>
    <submittedName>
        <fullName evidence="5">Molybdopterin cofactor biosynthesis MoaC region, putative</fullName>
    </submittedName>
</protein>
<reference evidence="6" key="1">
    <citation type="submission" date="2008-08" db="EMBL/GenBank/DDBJ databases">
        <title>The complete genome sequence of Coprothermobacter proteolyticus strain ATCC 5245 / DSM 5265 / BT.</title>
        <authorList>
            <person name="Dodson R.J."/>
            <person name="Durkin A.S."/>
            <person name="Wu M."/>
            <person name="Eisen J."/>
            <person name="Sutton G."/>
        </authorList>
    </citation>
    <scope>NUCLEOTIDE SEQUENCE [LARGE SCALE GENOMIC DNA]</scope>
    <source>
        <strain evidence="6">ATCC 35245 / DSM 5265 / OCM 4 / BT</strain>
    </source>
</reference>
<comment type="function">
    <text evidence="3">Catalyzes the conversion of (8S)-3',8-cyclo-7,8-dihydroguanosine 5'-triphosphate to cyclic pyranopterin monophosphate (cPMP).</text>
</comment>
<comment type="pathway">
    <text evidence="1">Cofactor biosynthesis; molybdopterin biosynthesis.</text>
</comment>
<dbReference type="Gene3D" id="3.30.70.640">
    <property type="entry name" value="Molybdopterin cofactor biosynthesis C (MoaC) domain"/>
    <property type="match status" value="1"/>
</dbReference>
<reference evidence="5 6" key="2">
    <citation type="journal article" date="2014" name="Genome Announc.">
        <title>Complete Genome Sequence of Coprothermobacter proteolyticus DSM 5265.</title>
        <authorList>
            <person name="Alexiev A."/>
            <person name="Coil D.A."/>
            <person name="Badger J.H."/>
            <person name="Enticknap J."/>
            <person name="Ward N."/>
            <person name="Robb F.T."/>
            <person name="Eisen J.A."/>
        </authorList>
    </citation>
    <scope>NUCLEOTIDE SEQUENCE [LARGE SCALE GENOMIC DNA]</scope>
    <source>
        <strain evidence="6">ATCC 35245 / DSM 5265 / OCM 4 / BT</strain>
    </source>
</reference>
<dbReference type="KEGG" id="cpo:COPRO5265_0580"/>
<dbReference type="eggNOG" id="COG0315">
    <property type="taxonomic scope" value="Bacteria"/>
</dbReference>
<proteinExistence type="predicted"/>
<dbReference type="HOGENOM" id="CLU_1432326_0_0_9"/>